<dbReference type="KEGG" id="cel:CELE_C08F1.6"/>
<keyword evidence="1" id="KW-1133">Transmembrane helix</keyword>
<organism evidence="2 3">
    <name type="scientific">Caenorhabditis elegans</name>
    <dbReference type="NCBI Taxonomy" id="6239"/>
    <lineage>
        <taxon>Eukaryota</taxon>
        <taxon>Metazoa</taxon>
        <taxon>Ecdysozoa</taxon>
        <taxon>Nematoda</taxon>
        <taxon>Chromadorea</taxon>
        <taxon>Rhabditida</taxon>
        <taxon>Rhabditina</taxon>
        <taxon>Rhabditomorpha</taxon>
        <taxon>Rhabditoidea</taxon>
        <taxon>Rhabditidae</taxon>
        <taxon>Peloderinae</taxon>
        <taxon>Caenorhabditis</taxon>
    </lineage>
</organism>
<dbReference type="Proteomes" id="UP000001940">
    <property type="component" value="Chromosome II"/>
</dbReference>
<feature type="transmembrane region" description="Helical" evidence="1">
    <location>
        <begin position="153"/>
        <end position="175"/>
    </location>
</feature>
<evidence type="ECO:0000313" key="4">
    <source>
        <dbReference type="WormBase" id="C08F1.6"/>
    </source>
</evidence>
<dbReference type="PaxDb" id="6239-C08F1.6"/>
<dbReference type="HOGENOM" id="CLU_925114_0_0_1"/>
<dbReference type="RefSeq" id="NP_494078.1">
    <property type="nucleotide sequence ID" value="NM_061677.7"/>
</dbReference>
<dbReference type="AlphaFoldDB" id="O17177"/>
<evidence type="ECO:0000256" key="1">
    <source>
        <dbReference type="SAM" id="Phobius"/>
    </source>
</evidence>
<dbReference type="InParanoid" id="O17177"/>
<sequence length="253" mass="29043">MSRLYYNYLFLAVEAIGFSCIFHFSYLNHKTPLESFGELVSDVSRNYEWAIFFACGCVLAIVLLNPRFYAREKYTINSFCSTRYLMAAGMICINMLLTGNSIFSLYCSWARAIIEAVIISILCCLAYISINICREKESPIHYRLSNTTTVTNAQKLIMILFLAIFGAFNICSSFIELRQFPDEYTGLGFFYTTRFICPILYILAYNSEVLTFSGVEPTSGRFWYGVCKWNEKLGEWEHLGIIRGKTKSLVLDV</sequence>
<reference evidence="2 3" key="1">
    <citation type="journal article" date="1998" name="Science">
        <title>Genome sequence of the nematode C. elegans: a platform for investigating biology.</title>
        <authorList>
            <consortium name="The C. elegans sequencing consortium"/>
            <person name="Sulson J.E."/>
            <person name="Waterston R."/>
        </authorList>
    </citation>
    <scope>NUCLEOTIDE SEQUENCE [LARGE SCALE GENOMIC DNA]</scope>
    <source>
        <strain evidence="2 3">Bristol N2</strain>
    </source>
</reference>
<protein>
    <submittedName>
        <fullName evidence="2">DUF1624 domain-containing protein</fullName>
    </submittedName>
</protein>
<dbReference type="EMBL" id="BX284602">
    <property type="protein sequence ID" value="CCD63714.1"/>
    <property type="molecule type" value="Genomic_DNA"/>
</dbReference>
<keyword evidence="1" id="KW-0472">Membrane</keyword>
<feature type="transmembrane region" description="Helical" evidence="1">
    <location>
        <begin position="47"/>
        <end position="64"/>
    </location>
</feature>
<dbReference type="AGR" id="WB:WBGene00015610"/>
<keyword evidence="3" id="KW-1185">Reference proteome</keyword>
<evidence type="ECO:0000313" key="3">
    <source>
        <dbReference type="Proteomes" id="UP000001940"/>
    </source>
</evidence>
<accession>O17177</accession>
<dbReference type="STRING" id="6239.C08F1.6.1"/>
<dbReference type="PANTHER" id="PTHR31847">
    <property type="entry name" value="PROTEIN CBG10327"/>
    <property type="match status" value="1"/>
</dbReference>
<feature type="transmembrane region" description="Helical" evidence="1">
    <location>
        <begin position="112"/>
        <end position="132"/>
    </location>
</feature>
<dbReference type="WormBase" id="C08F1.6">
    <property type="protein sequence ID" value="CE08021"/>
    <property type="gene ID" value="WBGene00015610"/>
</dbReference>
<dbReference type="PhylomeDB" id="O17177"/>
<dbReference type="UCSC" id="C08F1.6">
    <property type="organism name" value="c. elegans"/>
</dbReference>
<dbReference type="GeneID" id="173550"/>
<dbReference type="PIR" id="T32339">
    <property type="entry name" value="T32339"/>
</dbReference>
<dbReference type="PANTHER" id="PTHR31847:SF1">
    <property type="entry name" value="DUF1084 DOMAIN-CONTAINING PROTEIN-RELATED"/>
    <property type="match status" value="1"/>
</dbReference>
<feature type="transmembrane region" description="Helical" evidence="1">
    <location>
        <begin position="7"/>
        <end position="27"/>
    </location>
</feature>
<dbReference type="FunCoup" id="O17177">
    <property type="interactions" value="232"/>
</dbReference>
<dbReference type="Bgee" id="WBGene00015610">
    <property type="expression patterns" value="Expressed in embryo and 3 other cell types or tissues"/>
</dbReference>
<name>O17177_CAEEL</name>
<dbReference type="CTD" id="173550"/>
<feature type="transmembrane region" description="Helical" evidence="1">
    <location>
        <begin position="187"/>
        <end position="204"/>
    </location>
</feature>
<feature type="transmembrane region" description="Helical" evidence="1">
    <location>
        <begin position="84"/>
        <end position="106"/>
    </location>
</feature>
<gene>
    <name evidence="2 4" type="ORF">C08F1.6</name>
    <name evidence="2" type="ORF">CELE_C08F1.6</name>
</gene>
<keyword evidence="1" id="KW-0812">Transmembrane</keyword>
<evidence type="ECO:0000313" key="2">
    <source>
        <dbReference type="EMBL" id="CCD63714.1"/>
    </source>
</evidence>
<proteinExistence type="predicted"/>